<dbReference type="InterPro" id="IPR046478">
    <property type="entry name" value="DUF6799"/>
</dbReference>
<feature type="domain" description="DUF6799" evidence="3">
    <location>
        <begin position="197"/>
        <end position="256"/>
    </location>
</feature>
<feature type="domain" description="DUF6799" evidence="3">
    <location>
        <begin position="118"/>
        <end position="175"/>
    </location>
</feature>
<reference evidence="4" key="1">
    <citation type="submission" date="2021-01" db="EMBL/GenBank/DDBJ databases">
        <title>Fulvivirga kasyanovii gen. nov., sp nov., a novel member of the phylum Bacteroidetes isolated from seawater in a mussel farm.</title>
        <authorList>
            <person name="Zhao L.-H."/>
            <person name="Wang Z.-J."/>
        </authorList>
    </citation>
    <scope>NUCLEOTIDE SEQUENCE</scope>
    <source>
        <strain evidence="4">29W222</strain>
    </source>
</reference>
<evidence type="ECO:0000256" key="2">
    <source>
        <dbReference type="SAM" id="SignalP"/>
    </source>
</evidence>
<dbReference type="Pfam" id="PF20606">
    <property type="entry name" value="DUF6799"/>
    <property type="match status" value="4"/>
</dbReference>
<evidence type="ECO:0000313" key="4">
    <source>
        <dbReference type="EMBL" id="MBL6448742.1"/>
    </source>
</evidence>
<feature type="domain" description="DUF6799" evidence="3">
    <location>
        <begin position="361"/>
        <end position="418"/>
    </location>
</feature>
<feature type="region of interest" description="Disordered" evidence="1">
    <location>
        <begin position="420"/>
        <end position="460"/>
    </location>
</feature>
<feature type="domain" description="DUF6799" evidence="3">
    <location>
        <begin position="35"/>
        <end position="94"/>
    </location>
</feature>
<feature type="chain" id="PRO_5037092581" description="DUF6799 domain-containing protein" evidence="2">
    <location>
        <begin position="20"/>
        <end position="460"/>
    </location>
</feature>
<dbReference type="Proteomes" id="UP000614216">
    <property type="component" value="Unassembled WGS sequence"/>
</dbReference>
<evidence type="ECO:0000256" key="1">
    <source>
        <dbReference type="SAM" id="MobiDB-lite"/>
    </source>
</evidence>
<keyword evidence="5" id="KW-1185">Reference proteome</keyword>
<name>A0A937KDL4_9BACT</name>
<evidence type="ECO:0000259" key="3">
    <source>
        <dbReference type="Pfam" id="PF20606"/>
    </source>
</evidence>
<dbReference type="EMBL" id="JAEUGD010000065">
    <property type="protein sequence ID" value="MBL6448742.1"/>
    <property type="molecule type" value="Genomic_DNA"/>
</dbReference>
<feature type="signal peptide" evidence="2">
    <location>
        <begin position="1"/>
        <end position="19"/>
    </location>
</feature>
<organism evidence="4 5">
    <name type="scientific">Fulvivirga marina</name>
    <dbReference type="NCBI Taxonomy" id="2494733"/>
    <lineage>
        <taxon>Bacteria</taxon>
        <taxon>Pseudomonadati</taxon>
        <taxon>Bacteroidota</taxon>
        <taxon>Cytophagia</taxon>
        <taxon>Cytophagales</taxon>
        <taxon>Fulvivirgaceae</taxon>
        <taxon>Fulvivirga</taxon>
    </lineage>
</organism>
<sequence length="460" mass="54141">MKHLIYAFLAVMIAFTLQAQDRDQERDRDQVRLEEHLLIQDGKVLQIQDRDRVQLREQLALQDGSIVYPDGTYRHANGLKLQLQNGQCLDMKGNFYGSSEQFRQQMQLRNQAENQLHYTFIDGKVQSIQNQEQKQLQQRLNLANGGVLHPNGNLQLRDQEQKRLRDGECVDPEGNLYNNRDQFRQHMQLQLQALNQEHFMYQDGQMHQMQNGKQEPVREQLKLQSGLVVNPNGSYKLQNQERMQLQQGEYLDAAGNSYASREQFRQQALVRLQAMNQAHFEAHNGQLYHVQNQVRARVNETLSLPNGMTVNPDASYRLQNRQQNRLSDGECLDGEGNQFRSQQQYHQHMQTRITAMSEPHFQFQDGNVYRFQNHMQYQLHEPWKLGNGGVIKPDGSYTPKNGKKEMLKNGEYLDMDGKRYENRERFKDRMEQRVRDRMDLREREKREQRGKVGSGKRIGN</sequence>
<accession>A0A937KDL4</accession>
<comment type="caution">
    <text evidence="4">The sequence shown here is derived from an EMBL/GenBank/DDBJ whole genome shotgun (WGS) entry which is preliminary data.</text>
</comment>
<feature type="compositionally biased region" description="Basic and acidic residues" evidence="1">
    <location>
        <begin position="420"/>
        <end position="450"/>
    </location>
</feature>
<dbReference type="AlphaFoldDB" id="A0A937KDL4"/>
<protein>
    <recommendedName>
        <fullName evidence="3">DUF6799 domain-containing protein</fullName>
    </recommendedName>
</protein>
<keyword evidence="2" id="KW-0732">Signal</keyword>
<proteinExistence type="predicted"/>
<evidence type="ECO:0000313" key="5">
    <source>
        <dbReference type="Proteomes" id="UP000614216"/>
    </source>
</evidence>
<gene>
    <name evidence="4" type="ORF">JMN32_20690</name>
</gene>
<dbReference type="RefSeq" id="WP_202858283.1">
    <property type="nucleotide sequence ID" value="NZ_JAEUGD010000065.1"/>
</dbReference>